<dbReference type="OrthoDB" id="6373041at2759"/>
<feature type="domain" description="Alpha-2-macroglobulin" evidence="5">
    <location>
        <begin position="262"/>
        <end position="353"/>
    </location>
</feature>
<dbReference type="InterPro" id="IPR001599">
    <property type="entry name" value="Macroglobln_a2"/>
</dbReference>
<dbReference type="Pfam" id="PF00207">
    <property type="entry name" value="A2M"/>
    <property type="match status" value="1"/>
</dbReference>
<dbReference type="PANTHER" id="PTHR11412:SF172">
    <property type="entry name" value="LD23292P"/>
    <property type="match status" value="1"/>
</dbReference>
<dbReference type="SMART" id="SM01360">
    <property type="entry name" value="A2M"/>
    <property type="match status" value="1"/>
</dbReference>
<evidence type="ECO:0000259" key="4">
    <source>
        <dbReference type="SMART" id="SM01359"/>
    </source>
</evidence>
<evidence type="ECO:0000313" key="7">
    <source>
        <dbReference type="Proteomes" id="UP000283509"/>
    </source>
</evidence>
<dbReference type="GO" id="GO:0004866">
    <property type="term" value="F:endopeptidase inhibitor activity"/>
    <property type="evidence" value="ECO:0007669"/>
    <property type="project" value="InterPro"/>
</dbReference>
<comment type="caution">
    <text evidence="2">Lacks conserved residue(s) required for the propagation of feature annotation.</text>
</comment>
<dbReference type="InterPro" id="IPR050473">
    <property type="entry name" value="A2M/Complement_sys"/>
</dbReference>
<dbReference type="Gene3D" id="2.20.130.20">
    <property type="match status" value="1"/>
</dbReference>
<dbReference type="Gene3D" id="2.60.40.1930">
    <property type="match status" value="2"/>
</dbReference>
<sequence>MVGEYVILHVRSNFYLEKFRYILLSKGMVIEAGQQSMEASLRTFPLPLTPELAGLATVAVFSAGRDGDLVADALTFPVDALTRKGLGVSMEQQAETQAMKVTVNALPGSRVALAGSHWASYSMQAGNDLTHAMILRRLAQDGDSGSRPRPGRTTSGVVSEEGMPEKRRPAPAEDFAQGRYADLVVLSDGVVPTFATSCAGGPGQRPCLLGGCYNQVAECDTKYDCPDRIDERGCPLRKSVTGDKVAYRQKRSSRLSRHYSTPWIWEEVIIGESGSATLTVPIPSGTSHLALTAFSLHPEQGMAILPEPVQWRGSPGFWLSVEAPGRVGVWEQVGVRVTAVNHHRFPINAIIVLANNPAYKFVKVDGFDAVDPSSGHVQRRMVAGEHEHAVEVAAGETHTLYLPIVPVQLGEITVIVQASLPGTKLQKEITLFVEPQGAAQEFHTSLLLDLSNRAYFFTFLDVNMSDSHVPGSDHAHVAVFGDTVGAVVPDTPATAQTLLGLPTVGGLD</sequence>
<keyword evidence="7" id="KW-1185">Reference proteome</keyword>
<evidence type="ECO:0000259" key="5">
    <source>
        <dbReference type="SMART" id="SM01360"/>
    </source>
</evidence>
<dbReference type="InterPro" id="IPR011625">
    <property type="entry name" value="A2M_N_BRD"/>
</dbReference>
<reference evidence="6 7" key="2">
    <citation type="submission" date="2019-01" db="EMBL/GenBank/DDBJ databases">
        <title>The decoding of complex shrimp genome reveals the adaptation for benthos swimmer, frequently molting mechanism and breeding impact on genome.</title>
        <authorList>
            <person name="Sun Y."/>
            <person name="Gao Y."/>
            <person name="Yu Y."/>
        </authorList>
    </citation>
    <scope>NUCLEOTIDE SEQUENCE [LARGE SCALE GENOMIC DNA]</scope>
    <source>
        <tissue evidence="6">Muscle</tissue>
    </source>
</reference>
<dbReference type="STRING" id="6689.A0A423U728"/>
<dbReference type="SMART" id="SM00192">
    <property type="entry name" value="LDLa"/>
    <property type="match status" value="1"/>
</dbReference>
<gene>
    <name evidence="6" type="ORF">C7M84_022339</name>
</gene>
<dbReference type="Gene3D" id="6.20.50.160">
    <property type="match status" value="1"/>
</dbReference>
<keyword evidence="1 2" id="KW-1015">Disulfide bond</keyword>
<dbReference type="EMBL" id="QCYY01000534">
    <property type="protein sequence ID" value="ROT84489.1"/>
    <property type="molecule type" value="Genomic_DNA"/>
</dbReference>
<dbReference type="Gene3D" id="4.10.400.10">
    <property type="entry name" value="Low-density Lipoprotein Receptor"/>
    <property type="match status" value="1"/>
</dbReference>
<organism evidence="6 7">
    <name type="scientific">Penaeus vannamei</name>
    <name type="common">Whiteleg shrimp</name>
    <name type="synonym">Litopenaeus vannamei</name>
    <dbReference type="NCBI Taxonomy" id="6689"/>
    <lineage>
        <taxon>Eukaryota</taxon>
        <taxon>Metazoa</taxon>
        <taxon>Ecdysozoa</taxon>
        <taxon>Arthropoda</taxon>
        <taxon>Crustacea</taxon>
        <taxon>Multicrustacea</taxon>
        <taxon>Malacostraca</taxon>
        <taxon>Eumalacostraca</taxon>
        <taxon>Eucarida</taxon>
        <taxon>Decapoda</taxon>
        <taxon>Dendrobranchiata</taxon>
        <taxon>Penaeoidea</taxon>
        <taxon>Penaeidae</taxon>
        <taxon>Penaeus</taxon>
    </lineage>
</organism>
<dbReference type="PANTHER" id="PTHR11412">
    <property type="entry name" value="MACROGLOBULIN / COMPLEMENT"/>
    <property type="match status" value="1"/>
</dbReference>
<dbReference type="InterPro" id="IPR002172">
    <property type="entry name" value="LDrepeatLR_classA_rpt"/>
</dbReference>
<feature type="disulfide bond" evidence="2">
    <location>
        <begin position="207"/>
        <end position="225"/>
    </location>
</feature>
<dbReference type="Pfam" id="PF07703">
    <property type="entry name" value="A2M_BRD"/>
    <property type="match status" value="1"/>
</dbReference>
<name>A0A423U728_PENVA</name>
<dbReference type="Gene3D" id="2.60.40.10">
    <property type="entry name" value="Immunoglobulins"/>
    <property type="match status" value="1"/>
</dbReference>
<protein>
    <submittedName>
        <fullName evidence="6">TGF-beta-1-binding protein</fullName>
    </submittedName>
</protein>
<feature type="region of interest" description="Disordered" evidence="3">
    <location>
        <begin position="139"/>
        <end position="170"/>
    </location>
</feature>
<feature type="domain" description="Alpha-2-macroglobulin bait region" evidence="4">
    <location>
        <begin position="2"/>
        <end position="123"/>
    </location>
</feature>
<evidence type="ECO:0000256" key="1">
    <source>
        <dbReference type="ARBA" id="ARBA00023157"/>
    </source>
</evidence>
<feature type="disulfide bond" evidence="2">
    <location>
        <begin position="219"/>
        <end position="234"/>
    </location>
</feature>
<evidence type="ECO:0000256" key="2">
    <source>
        <dbReference type="PROSITE-ProRule" id="PRU00124"/>
    </source>
</evidence>
<evidence type="ECO:0000256" key="3">
    <source>
        <dbReference type="SAM" id="MobiDB-lite"/>
    </source>
</evidence>
<dbReference type="InterPro" id="IPR013783">
    <property type="entry name" value="Ig-like_fold"/>
</dbReference>
<proteinExistence type="predicted"/>
<reference evidence="6 7" key="1">
    <citation type="submission" date="2018-04" db="EMBL/GenBank/DDBJ databases">
        <authorList>
            <person name="Zhang X."/>
            <person name="Yuan J."/>
            <person name="Li F."/>
            <person name="Xiang J."/>
        </authorList>
    </citation>
    <scope>NUCLEOTIDE SEQUENCE [LARGE SCALE GENOMIC DNA]</scope>
    <source>
        <tissue evidence="6">Muscle</tissue>
    </source>
</reference>
<dbReference type="PROSITE" id="PS50068">
    <property type="entry name" value="LDLRA_2"/>
    <property type="match status" value="1"/>
</dbReference>
<evidence type="ECO:0000313" key="6">
    <source>
        <dbReference type="EMBL" id="ROT84489.1"/>
    </source>
</evidence>
<dbReference type="AlphaFoldDB" id="A0A423U728"/>
<dbReference type="SMART" id="SM01359">
    <property type="entry name" value="A2M_N_2"/>
    <property type="match status" value="1"/>
</dbReference>
<dbReference type="Proteomes" id="UP000283509">
    <property type="component" value="Unassembled WGS sequence"/>
</dbReference>
<comment type="caution">
    <text evidence="6">The sequence shown here is derived from an EMBL/GenBank/DDBJ whole genome shotgun (WGS) entry which is preliminary data.</text>
</comment>
<dbReference type="SUPFAM" id="SSF57424">
    <property type="entry name" value="LDL receptor-like module"/>
    <property type="match status" value="1"/>
</dbReference>
<dbReference type="InterPro" id="IPR036055">
    <property type="entry name" value="LDL_receptor-like_sf"/>
</dbReference>
<accession>A0A423U728</accession>